<evidence type="ECO:0000256" key="2">
    <source>
        <dbReference type="ARBA" id="ARBA00022989"/>
    </source>
</evidence>
<keyword evidence="2 5" id="KW-1133">Transmembrane helix</keyword>
<evidence type="ECO:0000256" key="3">
    <source>
        <dbReference type="ARBA" id="ARBA00023136"/>
    </source>
</evidence>
<dbReference type="RefSeq" id="WP_012830677.1">
    <property type="nucleotide sequence ID" value="NC_013440.1"/>
</dbReference>
<dbReference type="Gene3D" id="1.20.1250.20">
    <property type="entry name" value="MFS general substrate transporter like domains"/>
    <property type="match status" value="1"/>
</dbReference>
<feature type="compositionally biased region" description="Acidic residues" evidence="4">
    <location>
        <begin position="445"/>
        <end position="457"/>
    </location>
</feature>
<dbReference type="eggNOG" id="COG2211">
    <property type="taxonomic scope" value="Bacteria"/>
</dbReference>
<feature type="transmembrane region" description="Helical" evidence="5">
    <location>
        <begin position="379"/>
        <end position="400"/>
    </location>
</feature>
<feature type="transmembrane region" description="Helical" evidence="5">
    <location>
        <begin position="21"/>
        <end position="40"/>
    </location>
</feature>
<dbReference type="GO" id="GO:0022857">
    <property type="term" value="F:transmembrane transporter activity"/>
    <property type="evidence" value="ECO:0007669"/>
    <property type="project" value="InterPro"/>
</dbReference>
<evidence type="ECO:0000259" key="6">
    <source>
        <dbReference type="PROSITE" id="PS50850"/>
    </source>
</evidence>
<dbReference type="PROSITE" id="PS50850">
    <property type="entry name" value="MFS"/>
    <property type="match status" value="1"/>
</dbReference>
<proteinExistence type="predicted"/>
<reference evidence="7 8" key="1">
    <citation type="journal article" date="2010" name="Stand. Genomic Sci.">
        <title>Complete genome sequence of Haliangium ochraceum type strain (SMP-2).</title>
        <authorList>
            <consortium name="US DOE Joint Genome Institute (JGI-PGF)"/>
            <person name="Ivanova N."/>
            <person name="Daum C."/>
            <person name="Lang E."/>
            <person name="Abt B."/>
            <person name="Kopitz M."/>
            <person name="Saunders E."/>
            <person name="Lapidus A."/>
            <person name="Lucas S."/>
            <person name="Glavina Del Rio T."/>
            <person name="Nolan M."/>
            <person name="Tice H."/>
            <person name="Copeland A."/>
            <person name="Cheng J.F."/>
            <person name="Chen F."/>
            <person name="Bruce D."/>
            <person name="Goodwin L."/>
            <person name="Pitluck S."/>
            <person name="Mavromatis K."/>
            <person name="Pati A."/>
            <person name="Mikhailova N."/>
            <person name="Chen A."/>
            <person name="Palaniappan K."/>
            <person name="Land M."/>
            <person name="Hauser L."/>
            <person name="Chang Y.J."/>
            <person name="Jeffries C.D."/>
            <person name="Detter J.C."/>
            <person name="Brettin T."/>
            <person name="Rohde M."/>
            <person name="Goker M."/>
            <person name="Bristow J."/>
            <person name="Markowitz V."/>
            <person name="Eisen J.A."/>
            <person name="Hugenholtz P."/>
            <person name="Kyrpides N.C."/>
            <person name="Klenk H.P."/>
        </authorList>
    </citation>
    <scope>NUCLEOTIDE SEQUENCE [LARGE SCALE GENOMIC DNA]</scope>
    <source>
        <strain evidence="8">DSM 14365 / CIP 107738 / JCM 11303 / AJ 13395 / SMP-2</strain>
    </source>
</reference>
<gene>
    <name evidence="7" type="ordered locus">Hoch_5604</name>
</gene>
<feature type="region of interest" description="Disordered" evidence="4">
    <location>
        <begin position="438"/>
        <end position="457"/>
    </location>
</feature>
<evidence type="ECO:0000256" key="5">
    <source>
        <dbReference type="SAM" id="Phobius"/>
    </source>
</evidence>
<dbReference type="STRING" id="502025.Hoch_5604"/>
<sequence>MKGSVRRQLRLSVADGLSHSVMVGIGETYLAAFALVLGASDLVAGLVATVPLAIGGLMQLAAPLGLARVGSHRRWVVLCAAVQTLSFVPLIVSAVRGEAPIALVYTAAVLYWAAGMSVAPAWNVWMGRLVPARIRARYFGIRQALVQVGSLVGLIGGGIWLDQMSDIPGARAAAAFIALFTVALAARALSTLLLSRQADANSPSPAQERASLRAALARLGTQAYGRLIVFIAAVNAAVYVAGAFYTPYVLRHLGFDYTHYMLLIVSMFLAKAVAMPLFGRLMQRVGPRWMLLVGAVGIAPLPALWLISDSVLWHAFAQMLGGVVWAAFDLGAFMLFFDVEDEHERTGALTLYNALNGLAMALGSLFGAYVLAALPRHEFAILFAISTGLRAIALVLLTAVPDLAWNRMAVPALRLLALRPTGGGVIARPVLATVHPGEDISSAADDSDDNDDSDSNG</sequence>
<accession>D0LG60</accession>
<keyword evidence="3 5" id="KW-0472">Membrane</keyword>
<dbReference type="InterPro" id="IPR036259">
    <property type="entry name" value="MFS_trans_sf"/>
</dbReference>
<feature type="transmembrane region" description="Helical" evidence="5">
    <location>
        <begin position="349"/>
        <end position="373"/>
    </location>
</feature>
<dbReference type="HOGENOM" id="CLU_025379_0_1_7"/>
<organism evidence="7 8">
    <name type="scientific">Haliangium ochraceum (strain DSM 14365 / JCM 11303 / SMP-2)</name>
    <dbReference type="NCBI Taxonomy" id="502025"/>
    <lineage>
        <taxon>Bacteria</taxon>
        <taxon>Pseudomonadati</taxon>
        <taxon>Myxococcota</taxon>
        <taxon>Polyangia</taxon>
        <taxon>Haliangiales</taxon>
        <taxon>Kofleriaceae</taxon>
        <taxon>Haliangium</taxon>
    </lineage>
</organism>
<dbReference type="InterPro" id="IPR052528">
    <property type="entry name" value="Sugar_transport-like"/>
</dbReference>
<feature type="transmembrane region" description="Helical" evidence="5">
    <location>
        <begin position="313"/>
        <end position="337"/>
    </location>
</feature>
<dbReference type="EMBL" id="CP001804">
    <property type="protein sequence ID" value="ACY18085.1"/>
    <property type="molecule type" value="Genomic_DNA"/>
</dbReference>
<dbReference type="Proteomes" id="UP000001880">
    <property type="component" value="Chromosome"/>
</dbReference>
<dbReference type="PANTHER" id="PTHR23526:SF2">
    <property type="entry name" value="MAJOR FACILITATOR SUPERFAMILY (MFS) PROFILE DOMAIN-CONTAINING PROTEIN"/>
    <property type="match status" value="1"/>
</dbReference>
<keyword evidence="1 5" id="KW-0812">Transmembrane</keyword>
<dbReference type="OrthoDB" id="9772882at2"/>
<protein>
    <submittedName>
        <fullName evidence="7">Major facilitator superfamily MFS_1</fullName>
    </submittedName>
</protein>
<dbReference type="InterPro" id="IPR020846">
    <property type="entry name" value="MFS_dom"/>
</dbReference>
<feature type="transmembrane region" description="Helical" evidence="5">
    <location>
        <begin position="289"/>
        <end position="307"/>
    </location>
</feature>
<name>D0LG60_HALO1</name>
<dbReference type="KEGG" id="hoh:Hoch_5604"/>
<dbReference type="AlphaFoldDB" id="D0LG60"/>
<dbReference type="InterPro" id="IPR011701">
    <property type="entry name" value="MFS"/>
</dbReference>
<evidence type="ECO:0000313" key="8">
    <source>
        <dbReference type="Proteomes" id="UP000001880"/>
    </source>
</evidence>
<feature type="transmembrane region" description="Helical" evidence="5">
    <location>
        <begin position="46"/>
        <end position="66"/>
    </location>
</feature>
<dbReference type="Pfam" id="PF07690">
    <property type="entry name" value="MFS_1"/>
    <property type="match status" value="1"/>
</dbReference>
<feature type="domain" description="Major facilitator superfamily (MFS) profile" evidence="6">
    <location>
        <begin position="221"/>
        <end position="457"/>
    </location>
</feature>
<dbReference type="SUPFAM" id="SSF103473">
    <property type="entry name" value="MFS general substrate transporter"/>
    <property type="match status" value="1"/>
</dbReference>
<feature type="transmembrane region" description="Helical" evidence="5">
    <location>
        <begin position="101"/>
        <end position="123"/>
    </location>
</feature>
<feature type="transmembrane region" description="Helical" evidence="5">
    <location>
        <begin position="257"/>
        <end position="277"/>
    </location>
</feature>
<keyword evidence="8" id="KW-1185">Reference proteome</keyword>
<evidence type="ECO:0000256" key="1">
    <source>
        <dbReference type="ARBA" id="ARBA00022692"/>
    </source>
</evidence>
<feature type="transmembrane region" description="Helical" evidence="5">
    <location>
        <begin position="144"/>
        <end position="161"/>
    </location>
</feature>
<evidence type="ECO:0000256" key="4">
    <source>
        <dbReference type="SAM" id="MobiDB-lite"/>
    </source>
</evidence>
<dbReference type="PANTHER" id="PTHR23526">
    <property type="entry name" value="INTEGRAL MEMBRANE TRANSPORT PROTEIN-RELATED"/>
    <property type="match status" value="1"/>
</dbReference>
<evidence type="ECO:0000313" key="7">
    <source>
        <dbReference type="EMBL" id="ACY18085.1"/>
    </source>
</evidence>
<feature type="transmembrane region" description="Helical" evidence="5">
    <location>
        <begin position="173"/>
        <end position="194"/>
    </location>
</feature>
<feature type="transmembrane region" description="Helical" evidence="5">
    <location>
        <begin position="75"/>
        <end position="95"/>
    </location>
</feature>
<feature type="transmembrane region" description="Helical" evidence="5">
    <location>
        <begin position="223"/>
        <end position="245"/>
    </location>
</feature>